<proteinExistence type="predicted"/>
<protein>
    <submittedName>
        <fullName evidence="1">Uncharacterized protein</fullName>
    </submittedName>
</protein>
<sequence length="17" mass="1886">MPLVRTGQVTPMTQQAQ</sequence>
<evidence type="ECO:0000313" key="1">
    <source>
        <dbReference type="EMBL" id="JAH23116.1"/>
    </source>
</evidence>
<dbReference type="AlphaFoldDB" id="A0A0E9R1Q7"/>
<accession>A0A0E9R1Q7</accession>
<reference evidence="1" key="2">
    <citation type="journal article" date="2015" name="Fish Shellfish Immunol.">
        <title>Early steps in the European eel (Anguilla anguilla)-Vibrio vulnificus interaction in the gills: Role of the RtxA13 toxin.</title>
        <authorList>
            <person name="Callol A."/>
            <person name="Pajuelo D."/>
            <person name="Ebbesson L."/>
            <person name="Teles M."/>
            <person name="MacKenzie S."/>
            <person name="Amaro C."/>
        </authorList>
    </citation>
    <scope>NUCLEOTIDE SEQUENCE</scope>
</reference>
<reference evidence="1" key="1">
    <citation type="submission" date="2014-11" db="EMBL/GenBank/DDBJ databases">
        <authorList>
            <person name="Amaro Gonzalez C."/>
        </authorList>
    </citation>
    <scope>NUCLEOTIDE SEQUENCE</scope>
</reference>
<organism evidence="1">
    <name type="scientific">Anguilla anguilla</name>
    <name type="common">European freshwater eel</name>
    <name type="synonym">Muraena anguilla</name>
    <dbReference type="NCBI Taxonomy" id="7936"/>
    <lineage>
        <taxon>Eukaryota</taxon>
        <taxon>Metazoa</taxon>
        <taxon>Chordata</taxon>
        <taxon>Craniata</taxon>
        <taxon>Vertebrata</taxon>
        <taxon>Euteleostomi</taxon>
        <taxon>Actinopterygii</taxon>
        <taxon>Neopterygii</taxon>
        <taxon>Teleostei</taxon>
        <taxon>Anguilliformes</taxon>
        <taxon>Anguillidae</taxon>
        <taxon>Anguilla</taxon>
    </lineage>
</organism>
<name>A0A0E9R1Q7_ANGAN</name>
<dbReference type="EMBL" id="GBXM01085461">
    <property type="protein sequence ID" value="JAH23116.1"/>
    <property type="molecule type" value="Transcribed_RNA"/>
</dbReference>